<keyword evidence="4" id="KW-1185">Reference proteome</keyword>
<dbReference type="Proteomes" id="UP000716291">
    <property type="component" value="Unassembled WGS sequence"/>
</dbReference>
<feature type="region of interest" description="Disordered" evidence="1">
    <location>
        <begin position="118"/>
        <end position="138"/>
    </location>
</feature>
<dbReference type="EMBL" id="JAANQT010000317">
    <property type="protein sequence ID" value="KAG1312096.1"/>
    <property type="molecule type" value="Genomic_DNA"/>
</dbReference>
<evidence type="ECO:0000256" key="1">
    <source>
        <dbReference type="SAM" id="MobiDB-lite"/>
    </source>
</evidence>
<dbReference type="InterPro" id="IPR056138">
    <property type="entry name" value="DUF7721"/>
</dbReference>
<evidence type="ECO:0000313" key="4">
    <source>
        <dbReference type="Proteomes" id="UP000716291"/>
    </source>
</evidence>
<proteinExistence type="predicted"/>
<dbReference type="AlphaFoldDB" id="A0A9P7BVB1"/>
<feature type="compositionally biased region" description="Low complexity" evidence="1">
    <location>
        <begin position="42"/>
        <end position="56"/>
    </location>
</feature>
<feature type="region of interest" description="Disordered" evidence="1">
    <location>
        <begin position="18"/>
        <end position="62"/>
    </location>
</feature>
<feature type="compositionally biased region" description="Low complexity" evidence="1">
    <location>
        <begin position="155"/>
        <end position="195"/>
    </location>
</feature>
<comment type="caution">
    <text evidence="3">The sequence shown here is derived from an EMBL/GenBank/DDBJ whole genome shotgun (WGS) entry which is preliminary data.</text>
</comment>
<dbReference type="OrthoDB" id="2290255at2759"/>
<sequence>MSGYNNYQGEAASYLGGSGDNNQGYHQQSQYHYAPEEHSHEFSSMVSSIMSNPSSHQPAQDHEIRAAQASYQQVMNNPGQPNSAEHVGNAAAVQALQRSQETGGGMGDMIKMAMSMASKMSGSGSTQGGHSDAGKSQAIQQAAMMAVKLYMSKQSSGANTGHSSSGGSSSIGNMLGMLMGSSSGNSHQQQQQHSSSGGGLGAMVGSLLGSATGASHSSQANHQQQQGHNTSYGYGQQGGNYGNPQQSYGQQGYGNYSHPNQVPPQAQQHQSQGGTDYAALASGFMNKIFK</sequence>
<gene>
    <name evidence="3" type="ORF">G6F64_003292</name>
</gene>
<accession>A0A9P7BVB1</accession>
<dbReference type="PANTHER" id="PTHR39477">
    <property type="entry name" value="CHROMOSOME 8, WHOLE GENOME SHOTGUN SEQUENCE"/>
    <property type="match status" value="1"/>
</dbReference>
<protein>
    <recommendedName>
        <fullName evidence="2">DUF7721 domain-containing protein</fullName>
    </recommendedName>
</protein>
<dbReference type="Pfam" id="PF24845">
    <property type="entry name" value="DUF7721"/>
    <property type="match status" value="1"/>
</dbReference>
<evidence type="ECO:0000259" key="2">
    <source>
        <dbReference type="Pfam" id="PF24845"/>
    </source>
</evidence>
<evidence type="ECO:0000313" key="3">
    <source>
        <dbReference type="EMBL" id="KAG1312096.1"/>
    </source>
</evidence>
<dbReference type="PANTHER" id="PTHR39477:SF1">
    <property type="entry name" value="BETA-FLANKING PROTEIN"/>
    <property type="match status" value="1"/>
</dbReference>
<feature type="compositionally biased region" description="Low complexity" evidence="1">
    <location>
        <begin position="242"/>
        <end position="272"/>
    </location>
</feature>
<name>A0A9P7BVB1_RHIOR</name>
<feature type="compositionally biased region" description="Polar residues" evidence="1">
    <location>
        <begin position="20"/>
        <end position="31"/>
    </location>
</feature>
<feature type="region of interest" description="Disordered" evidence="1">
    <location>
        <begin position="155"/>
        <end position="275"/>
    </location>
</feature>
<organism evidence="3 4">
    <name type="scientific">Rhizopus oryzae</name>
    <name type="common">Mucormycosis agent</name>
    <name type="synonym">Rhizopus arrhizus var. delemar</name>
    <dbReference type="NCBI Taxonomy" id="64495"/>
    <lineage>
        <taxon>Eukaryota</taxon>
        <taxon>Fungi</taxon>
        <taxon>Fungi incertae sedis</taxon>
        <taxon>Mucoromycota</taxon>
        <taxon>Mucoromycotina</taxon>
        <taxon>Mucoromycetes</taxon>
        <taxon>Mucorales</taxon>
        <taxon>Mucorineae</taxon>
        <taxon>Rhizopodaceae</taxon>
        <taxon>Rhizopus</taxon>
    </lineage>
</organism>
<feature type="domain" description="DUF7721" evidence="2">
    <location>
        <begin position="24"/>
        <end position="100"/>
    </location>
</feature>
<feature type="compositionally biased region" description="Low complexity" evidence="1">
    <location>
        <begin position="213"/>
        <end position="234"/>
    </location>
</feature>
<reference evidence="3" key="1">
    <citation type="journal article" date="2020" name="Microb. Genom.">
        <title>Genetic diversity of clinical and environmental Mucorales isolates obtained from an investigation of mucormycosis cases among solid organ transplant recipients.</title>
        <authorList>
            <person name="Nguyen M.H."/>
            <person name="Kaul D."/>
            <person name="Muto C."/>
            <person name="Cheng S.J."/>
            <person name="Richter R.A."/>
            <person name="Bruno V.M."/>
            <person name="Liu G."/>
            <person name="Beyhan S."/>
            <person name="Sundermann A.J."/>
            <person name="Mounaud S."/>
            <person name="Pasculle A.W."/>
            <person name="Nierman W.C."/>
            <person name="Driscoll E."/>
            <person name="Cumbie R."/>
            <person name="Clancy C.J."/>
            <person name="Dupont C.L."/>
        </authorList>
    </citation>
    <scope>NUCLEOTIDE SEQUENCE</scope>
    <source>
        <strain evidence="3">GL11</strain>
    </source>
</reference>